<dbReference type="AlphaFoldDB" id="A0A8X6P3N2"/>
<dbReference type="Proteomes" id="UP000887013">
    <property type="component" value="Unassembled WGS sequence"/>
</dbReference>
<accession>A0A8X6P3N2</accession>
<protein>
    <submittedName>
        <fullName evidence="1">Uncharacterized protein</fullName>
    </submittedName>
</protein>
<reference evidence="1" key="1">
    <citation type="submission" date="2020-08" db="EMBL/GenBank/DDBJ databases">
        <title>Multicomponent nature underlies the extraordinary mechanical properties of spider dragline silk.</title>
        <authorList>
            <person name="Kono N."/>
            <person name="Nakamura H."/>
            <person name="Mori M."/>
            <person name="Yoshida Y."/>
            <person name="Ohtoshi R."/>
            <person name="Malay A.D."/>
            <person name="Moran D.A.P."/>
            <person name="Tomita M."/>
            <person name="Numata K."/>
            <person name="Arakawa K."/>
        </authorList>
    </citation>
    <scope>NUCLEOTIDE SEQUENCE</scope>
</reference>
<name>A0A8X6P3N2_NEPPI</name>
<dbReference type="EMBL" id="BMAW01015988">
    <property type="protein sequence ID" value="GFT46493.1"/>
    <property type="molecule type" value="Genomic_DNA"/>
</dbReference>
<sequence>MRKGCRTFRDSGRVPDVSGAPVDGCCAQGLVSTWRRRPLAGAHSSPSLPSLSALFALSVKPSGMAAGSTTGLSRLIG</sequence>
<proteinExistence type="predicted"/>
<keyword evidence="2" id="KW-1185">Reference proteome</keyword>
<gene>
    <name evidence="1" type="ORF">NPIL_600341</name>
</gene>
<evidence type="ECO:0000313" key="1">
    <source>
        <dbReference type="EMBL" id="GFT46493.1"/>
    </source>
</evidence>
<evidence type="ECO:0000313" key="2">
    <source>
        <dbReference type="Proteomes" id="UP000887013"/>
    </source>
</evidence>
<organism evidence="1 2">
    <name type="scientific">Nephila pilipes</name>
    <name type="common">Giant wood spider</name>
    <name type="synonym">Nephila maculata</name>
    <dbReference type="NCBI Taxonomy" id="299642"/>
    <lineage>
        <taxon>Eukaryota</taxon>
        <taxon>Metazoa</taxon>
        <taxon>Ecdysozoa</taxon>
        <taxon>Arthropoda</taxon>
        <taxon>Chelicerata</taxon>
        <taxon>Arachnida</taxon>
        <taxon>Araneae</taxon>
        <taxon>Araneomorphae</taxon>
        <taxon>Entelegynae</taxon>
        <taxon>Araneoidea</taxon>
        <taxon>Nephilidae</taxon>
        <taxon>Nephila</taxon>
    </lineage>
</organism>
<comment type="caution">
    <text evidence="1">The sequence shown here is derived from an EMBL/GenBank/DDBJ whole genome shotgun (WGS) entry which is preliminary data.</text>
</comment>